<comment type="similarity">
    <text evidence="1">Belongs to the RecO family.</text>
</comment>
<dbReference type="Pfam" id="PF02565">
    <property type="entry name" value="RecO_C"/>
    <property type="match status" value="1"/>
</dbReference>
<dbReference type="InterPro" id="IPR003717">
    <property type="entry name" value="RecO"/>
</dbReference>
<dbReference type="PANTHER" id="PTHR33991:SF1">
    <property type="entry name" value="DNA REPAIR PROTEIN RECO"/>
    <property type="match status" value="1"/>
</dbReference>
<keyword evidence="5" id="KW-0234">DNA repair</keyword>
<dbReference type="InterPro" id="IPR037278">
    <property type="entry name" value="ARFGAP/RecO"/>
</dbReference>
<name>A0A6J6FZN4_9ZZZZ</name>
<dbReference type="Gene3D" id="6.20.220.20">
    <property type="entry name" value="Recombination protein O, zinc-binding domain"/>
    <property type="match status" value="1"/>
</dbReference>
<dbReference type="GO" id="GO:0043590">
    <property type="term" value="C:bacterial nucleoid"/>
    <property type="evidence" value="ECO:0007669"/>
    <property type="project" value="TreeGrafter"/>
</dbReference>
<protein>
    <recommendedName>
        <fullName evidence="2">DNA repair protein RecO</fullName>
    </recommendedName>
    <alternativeName>
        <fullName evidence="6">Recombination protein O</fullName>
    </alternativeName>
</protein>
<evidence type="ECO:0000256" key="3">
    <source>
        <dbReference type="ARBA" id="ARBA00022763"/>
    </source>
</evidence>
<dbReference type="Pfam" id="PF11967">
    <property type="entry name" value="RecO_N"/>
    <property type="match status" value="1"/>
</dbReference>
<evidence type="ECO:0000259" key="7">
    <source>
        <dbReference type="Pfam" id="PF11967"/>
    </source>
</evidence>
<keyword evidence="3" id="KW-0227">DNA damage</keyword>
<dbReference type="EMBL" id="CAEZUF010000050">
    <property type="protein sequence ID" value="CAB4592424.1"/>
    <property type="molecule type" value="Genomic_DNA"/>
</dbReference>
<dbReference type="NCBIfam" id="TIGR00613">
    <property type="entry name" value="reco"/>
    <property type="match status" value="1"/>
</dbReference>
<dbReference type="AlphaFoldDB" id="A0A6J6FZN4"/>
<gene>
    <name evidence="8" type="ORF">UFOPK1791_00640</name>
</gene>
<evidence type="ECO:0000256" key="1">
    <source>
        <dbReference type="ARBA" id="ARBA00007452"/>
    </source>
</evidence>
<evidence type="ECO:0000313" key="8">
    <source>
        <dbReference type="EMBL" id="CAB4592424.1"/>
    </source>
</evidence>
<dbReference type="Gene3D" id="1.20.1440.120">
    <property type="entry name" value="Recombination protein O, C-terminal domain"/>
    <property type="match status" value="1"/>
</dbReference>
<evidence type="ECO:0000256" key="4">
    <source>
        <dbReference type="ARBA" id="ARBA00023172"/>
    </source>
</evidence>
<reference evidence="8" key="1">
    <citation type="submission" date="2020-05" db="EMBL/GenBank/DDBJ databases">
        <authorList>
            <person name="Chiriac C."/>
            <person name="Salcher M."/>
            <person name="Ghai R."/>
            <person name="Kavagutti S V."/>
        </authorList>
    </citation>
    <scope>NUCLEOTIDE SEQUENCE</scope>
</reference>
<dbReference type="SUPFAM" id="SSF57863">
    <property type="entry name" value="ArfGap/RecO-like zinc finger"/>
    <property type="match status" value="1"/>
</dbReference>
<dbReference type="HAMAP" id="MF_00201">
    <property type="entry name" value="RecO"/>
    <property type="match status" value="1"/>
</dbReference>
<dbReference type="GO" id="GO:0006302">
    <property type="term" value="P:double-strand break repair"/>
    <property type="evidence" value="ECO:0007669"/>
    <property type="project" value="TreeGrafter"/>
</dbReference>
<organism evidence="8">
    <name type="scientific">freshwater metagenome</name>
    <dbReference type="NCBI Taxonomy" id="449393"/>
    <lineage>
        <taxon>unclassified sequences</taxon>
        <taxon>metagenomes</taxon>
        <taxon>ecological metagenomes</taxon>
    </lineage>
</organism>
<dbReference type="InterPro" id="IPR042242">
    <property type="entry name" value="RecO_C"/>
</dbReference>
<feature type="domain" description="DNA replication/recombination mediator RecO N-terminal" evidence="7">
    <location>
        <begin position="1"/>
        <end position="79"/>
    </location>
</feature>
<dbReference type="InterPro" id="IPR022572">
    <property type="entry name" value="DNA_rep/recomb_RecO_N"/>
</dbReference>
<evidence type="ECO:0000256" key="5">
    <source>
        <dbReference type="ARBA" id="ARBA00023204"/>
    </source>
</evidence>
<keyword evidence="4" id="KW-0233">DNA recombination</keyword>
<dbReference type="SUPFAM" id="SSF50249">
    <property type="entry name" value="Nucleic acid-binding proteins"/>
    <property type="match status" value="1"/>
</dbReference>
<dbReference type="InterPro" id="IPR012340">
    <property type="entry name" value="NA-bd_OB-fold"/>
</dbReference>
<evidence type="ECO:0000256" key="6">
    <source>
        <dbReference type="ARBA" id="ARBA00033409"/>
    </source>
</evidence>
<dbReference type="GO" id="GO:0006310">
    <property type="term" value="P:DNA recombination"/>
    <property type="evidence" value="ECO:0007669"/>
    <property type="project" value="UniProtKB-KW"/>
</dbReference>
<dbReference type="PANTHER" id="PTHR33991">
    <property type="entry name" value="DNA REPAIR PROTEIN RECO"/>
    <property type="match status" value="1"/>
</dbReference>
<proteinExistence type="inferred from homology"/>
<sequence>MALYRDHAVILRTQKLGEADRIITLFTKEHGRVRAVAKGVRRTKSKFGARLEPGSHIDIQLYTGKTFDIVTQVESIENYGDTISQDYQKWTIASAILEAAERFTNNEHEPALQQFLLVIGSLKALAHESHDASLILDAYLLRSLSVAGFAPSMTICSRCEAPGPHKYFSLIGGGSVCVDCKPSASATPAVETLELMSDLLTGEWEGADKSELRYRCEASGLIAAYLQWHLERGLRSLPLVERITP</sequence>
<accession>A0A6J6FZN4</accession>
<evidence type="ECO:0000256" key="2">
    <source>
        <dbReference type="ARBA" id="ARBA00021310"/>
    </source>
</evidence>
<dbReference type="Gene3D" id="2.40.50.140">
    <property type="entry name" value="Nucleic acid-binding proteins"/>
    <property type="match status" value="1"/>
</dbReference>